<dbReference type="EMBL" id="JXBB01000001">
    <property type="protein sequence ID" value="OAR05439.1"/>
    <property type="molecule type" value="Genomic_DNA"/>
</dbReference>
<dbReference type="InterPro" id="IPR011624">
    <property type="entry name" value="Metal-dep_PHydrolase_7TM_extra"/>
</dbReference>
<dbReference type="CDD" id="cd00077">
    <property type="entry name" value="HDc"/>
    <property type="match status" value="1"/>
</dbReference>
<protein>
    <recommendedName>
        <fullName evidence="3">HD/PDEase domain-containing protein</fullName>
    </recommendedName>
</protein>
<dbReference type="InterPro" id="IPR052722">
    <property type="entry name" value="PgpH_phosphodiesterase"/>
</dbReference>
<organism evidence="4 5">
    <name type="scientific">Hydrogenibacillus schlegelii</name>
    <name type="common">Bacillus schlegelii</name>
    <dbReference type="NCBI Taxonomy" id="1484"/>
    <lineage>
        <taxon>Bacteria</taxon>
        <taxon>Bacillati</taxon>
        <taxon>Bacillota</taxon>
        <taxon>Bacilli</taxon>
        <taxon>Bacillales</taxon>
        <taxon>Bacillales Family X. Incertae Sedis</taxon>
        <taxon>Hydrogenibacillus</taxon>
    </lineage>
</organism>
<evidence type="ECO:0000313" key="4">
    <source>
        <dbReference type="EMBL" id="OAR05439.1"/>
    </source>
</evidence>
<dbReference type="InterPro" id="IPR011621">
    <property type="entry name" value="Metal-dep_PHydrolase_7TM_intra"/>
</dbReference>
<dbReference type="Pfam" id="PF01966">
    <property type="entry name" value="HD"/>
    <property type="match status" value="1"/>
</dbReference>
<dbReference type="InterPro" id="IPR006675">
    <property type="entry name" value="HDIG_dom"/>
</dbReference>
<feature type="transmembrane region" description="Helical" evidence="2">
    <location>
        <begin position="435"/>
        <end position="455"/>
    </location>
</feature>
<dbReference type="PANTHER" id="PTHR36442:SF1">
    <property type="entry name" value="CYCLIC-DI-AMP PHOSPHODIESTERASE PGPH"/>
    <property type="match status" value="1"/>
</dbReference>
<proteinExistence type="predicted"/>
<feature type="region of interest" description="Disordered" evidence="1">
    <location>
        <begin position="684"/>
        <end position="712"/>
    </location>
</feature>
<dbReference type="AlphaFoldDB" id="A0A132MG18"/>
<dbReference type="PANTHER" id="PTHR36442">
    <property type="entry name" value="CYCLIC-DI-AMP PHOSPHODIESTERASE PGPH"/>
    <property type="match status" value="1"/>
</dbReference>
<gene>
    <name evidence="4" type="ORF">SA87_11120</name>
</gene>
<keyword evidence="2" id="KW-1133">Transmembrane helix</keyword>
<dbReference type="OrthoDB" id="9806952at2"/>
<feature type="transmembrane region" description="Helical" evidence="2">
    <location>
        <begin position="393"/>
        <end position="414"/>
    </location>
</feature>
<feature type="transmembrane region" description="Helical" evidence="2">
    <location>
        <begin position="368"/>
        <end position="387"/>
    </location>
</feature>
<keyword evidence="2" id="KW-0812">Transmembrane</keyword>
<dbReference type="RefSeq" id="WP_066197474.1">
    <property type="nucleotide sequence ID" value="NZ_CBCSAS010000020.1"/>
</dbReference>
<accession>A0A132MG18</accession>
<name>A0A132MG18_HYDSH</name>
<dbReference type="InterPro" id="IPR003607">
    <property type="entry name" value="HD/PDEase_dom"/>
</dbReference>
<dbReference type="InterPro" id="IPR006674">
    <property type="entry name" value="HD_domain"/>
</dbReference>
<dbReference type="Gene3D" id="1.10.3210.10">
    <property type="entry name" value="Hypothetical protein af1432"/>
    <property type="match status" value="1"/>
</dbReference>
<evidence type="ECO:0000313" key="5">
    <source>
        <dbReference type="Proteomes" id="UP000243024"/>
    </source>
</evidence>
<reference evidence="4 5" key="1">
    <citation type="submission" date="2015-09" db="EMBL/GenBank/DDBJ databases">
        <title>Draft genome sequence of Hydrogenibacillus schlegelii DSM 2000.</title>
        <authorList>
            <person name="Hemp J."/>
        </authorList>
    </citation>
    <scope>NUCLEOTIDE SEQUENCE [LARGE SCALE GENOMIC DNA]</scope>
    <source>
        <strain evidence="4 5">MA 48</strain>
    </source>
</reference>
<evidence type="ECO:0000256" key="1">
    <source>
        <dbReference type="SAM" id="MobiDB-lite"/>
    </source>
</evidence>
<keyword evidence="2" id="KW-0472">Membrane</keyword>
<keyword evidence="5" id="KW-1185">Reference proteome</keyword>
<dbReference type="Pfam" id="PF07697">
    <property type="entry name" value="7TMR-HDED"/>
    <property type="match status" value="1"/>
</dbReference>
<evidence type="ECO:0000256" key="2">
    <source>
        <dbReference type="SAM" id="Phobius"/>
    </source>
</evidence>
<feature type="transmembrane region" description="Helical" evidence="2">
    <location>
        <begin position="257"/>
        <end position="277"/>
    </location>
</feature>
<dbReference type="SUPFAM" id="SSF109604">
    <property type="entry name" value="HD-domain/PDEase-like"/>
    <property type="match status" value="1"/>
</dbReference>
<evidence type="ECO:0000259" key="3">
    <source>
        <dbReference type="SMART" id="SM00471"/>
    </source>
</evidence>
<dbReference type="SMART" id="SM00471">
    <property type="entry name" value="HDc"/>
    <property type="match status" value="1"/>
</dbReference>
<feature type="transmembrane region" description="Helical" evidence="2">
    <location>
        <begin position="289"/>
        <end position="310"/>
    </location>
</feature>
<dbReference type="Pfam" id="PF07698">
    <property type="entry name" value="7TM-7TMR_HD"/>
    <property type="match status" value="1"/>
</dbReference>
<dbReference type="Proteomes" id="UP000243024">
    <property type="component" value="Unassembled WGS sequence"/>
</dbReference>
<sequence length="712" mass="78483">MAKRRVRPPFWRRLAIFAVAVLAFLLFKDAVLPQSFHDLKLGARSTERIYAPKTVYDAKATERARQEAMAAVPNVYKVDESVTKMQLANLDRIFEDIAAVDRDETLTREERIEKVRRLIPYDLTPSVYETLAFLPPETLRTIQYWTKSIVEGIMQAGVDERELAAARAKVNEQLILAELSAPNRLVIQELARHSIVPNVKLDREKTEENKKAAADAVEPIYIYEGDIVLDYNQVINAEVLRKLELLGLMQQDKTRPYAGLALIIGMLAVSLDVYLGRSRLFLAAGGEKFALMWLLMLAFDLLLIKGFALLTVAGGFRDGLYLLPAAAMPLIAAILLSEGAAYTLALYGAIAGGIMFNERIGTLIEFRAFLYLLATGLAGAWAIGTAPSRSRTLRAGTVAAGAGIVAVFTVALLGGDDLTLLSAARWTGEAVVQGLAAAVLTLGLIPLFEAAFGILSPMRLLELANPNQPLLRKLLLEAPGTYHHSVMVANLAEAAAEAIGVDGLLARVGSYYHDVGKTKRPRYFVENQLGEERPHDRLSPWESRDIIIDHVFDGVKMLQEMRFPQAIIDIAAQHHGTTVIKYFYHKAKERKPETKPEEFRYPGPKPKTKEAAIVMIADTVEATLRAMKAPTRAEIAALVERTIREKIDDGQFDHCDLTMRELDRIREAILATLSGSFHARIEYPEESASGAGSTSGGPEGEGVEAERRSSAQ</sequence>
<dbReference type="NCBIfam" id="TIGR00277">
    <property type="entry name" value="HDIG"/>
    <property type="match status" value="1"/>
</dbReference>
<feature type="domain" description="HD/PDEase" evidence="3">
    <location>
        <begin position="477"/>
        <end position="632"/>
    </location>
</feature>
<dbReference type="STRING" id="1484.SA87_11120"/>
<comment type="caution">
    <text evidence="4">The sequence shown here is derived from an EMBL/GenBank/DDBJ whole genome shotgun (WGS) entry which is preliminary data.</text>
</comment>
<feature type="transmembrane region" description="Helical" evidence="2">
    <location>
        <begin position="330"/>
        <end position="356"/>
    </location>
</feature>